<dbReference type="InterPro" id="IPR035287">
    <property type="entry name" value="DUF5362"/>
</dbReference>
<feature type="transmembrane region" description="Helical" evidence="1">
    <location>
        <begin position="78"/>
        <end position="111"/>
    </location>
</feature>
<feature type="transmembrane region" description="Helical" evidence="1">
    <location>
        <begin position="21"/>
        <end position="44"/>
    </location>
</feature>
<comment type="caution">
    <text evidence="2">The sequence shown here is derived from an EMBL/GenBank/DDBJ whole genome shotgun (WGS) entry which is preliminary data.</text>
</comment>
<dbReference type="EMBL" id="DTDP01000117">
    <property type="protein sequence ID" value="HGK53905.1"/>
    <property type="molecule type" value="Genomic_DNA"/>
</dbReference>
<evidence type="ECO:0000313" key="2">
    <source>
        <dbReference type="EMBL" id="HGK53905.1"/>
    </source>
</evidence>
<proteinExistence type="predicted"/>
<sequence>MNEKIFEELNKASGWMKFIGILSIIAGALTALSIAGIIIAWLPIWMGVVLYQAGNLASSASLSKDENKFLEAISKIRLYFIIAGITLIVGIAFSLITLFIVLMTGALIGLLGY</sequence>
<protein>
    <recommendedName>
        <fullName evidence="3">DUF5362 domain-containing protein</fullName>
    </recommendedName>
</protein>
<reference evidence="2" key="1">
    <citation type="journal article" date="2020" name="mSystems">
        <title>Genome- and Community-Level Interaction Insights into Carbon Utilization and Element Cycling Functions of Hydrothermarchaeota in Hydrothermal Sediment.</title>
        <authorList>
            <person name="Zhou Z."/>
            <person name="Liu Y."/>
            <person name="Xu W."/>
            <person name="Pan J."/>
            <person name="Luo Z.H."/>
            <person name="Li M."/>
        </authorList>
    </citation>
    <scope>NUCLEOTIDE SEQUENCE [LARGE SCALE GENOMIC DNA]</scope>
    <source>
        <strain evidence="2">SpSt-695</strain>
    </source>
</reference>
<keyword evidence="1" id="KW-1133">Transmembrane helix</keyword>
<accession>A0A7V3ZT55</accession>
<name>A0A7V3ZT55_UNCW3</name>
<evidence type="ECO:0000256" key="1">
    <source>
        <dbReference type="SAM" id="Phobius"/>
    </source>
</evidence>
<organism evidence="2">
    <name type="scientific">candidate division WOR-3 bacterium</name>
    <dbReference type="NCBI Taxonomy" id="2052148"/>
    <lineage>
        <taxon>Bacteria</taxon>
        <taxon>Bacteria division WOR-3</taxon>
    </lineage>
</organism>
<keyword evidence="1" id="KW-0812">Transmembrane</keyword>
<dbReference type="AlphaFoldDB" id="A0A7V3ZT55"/>
<keyword evidence="1" id="KW-0472">Membrane</keyword>
<dbReference type="Pfam" id="PF17319">
    <property type="entry name" value="DUF5362"/>
    <property type="match status" value="1"/>
</dbReference>
<evidence type="ECO:0008006" key="3">
    <source>
        <dbReference type="Google" id="ProtNLM"/>
    </source>
</evidence>
<gene>
    <name evidence="2" type="ORF">ENU72_02650</name>
</gene>